<dbReference type="InterPro" id="IPR037034">
    <property type="entry name" value="RNA_pol_Rpb2_2_sf"/>
</dbReference>
<evidence type="ECO:0000256" key="5">
    <source>
        <dbReference type="ARBA" id="ARBA00022723"/>
    </source>
</evidence>
<feature type="domain" description="RNA polymerase Rpb2" evidence="17">
    <location>
        <begin position="562"/>
        <end position="622"/>
    </location>
</feature>
<evidence type="ECO:0000259" key="18">
    <source>
        <dbReference type="Pfam" id="PF04567"/>
    </source>
</evidence>
<keyword evidence="7" id="KW-0862">Zinc</keyword>
<dbReference type="Gene3D" id="2.40.270.10">
    <property type="entry name" value="DNA-directed RNA polymerase, subunit 2, domain 6"/>
    <property type="match status" value="1"/>
</dbReference>
<dbReference type="EC" id="2.7.7.6" evidence="11"/>
<comment type="catalytic activity">
    <reaction evidence="9 11">
        <text>RNA(n) + a ribonucleoside 5'-triphosphate = RNA(n+1) + diphosphate</text>
        <dbReference type="Rhea" id="RHEA:21248"/>
        <dbReference type="Rhea" id="RHEA-COMP:14527"/>
        <dbReference type="Rhea" id="RHEA-COMP:17342"/>
        <dbReference type="ChEBI" id="CHEBI:33019"/>
        <dbReference type="ChEBI" id="CHEBI:61557"/>
        <dbReference type="ChEBI" id="CHEBI:140395"/>
        <dbReference type="EC" id="2.7.7.6"/>
    </reaction>
</comment>
<dbReference type="Gene3D" id="3.90.1800.10">
    <property type="entry name" value="RNA polymerase alpha subunit dimerisation domain"/>
    <property type="match status" value="1"/>
</dbReference>
<evidence type="ECO:0000313" key="19">
    <source>
        <dbReference type="EMBL" id="AUF82698.1"/>
    </source>
</evidence>
<evidence type="ECO:0000259" key="15">
    <source>
        <dbReference type="Pfam" id="PF04563"/>
    </source>
</evidence>
<dbReference type="SUPFAM" id="SSF64484">
    <property type="entry name" value="beta and beta-prime subunits of DNA dependent RNA-polymerase"/>
    <property type="match status" value="1"/>
</dbReference>
<evidence type="ECO:0000259" key="12">
    <source>
        <dbReference type="Pfam" id="PF00562"/>
    </source>
</evidence>
<dbReference type="GO" id="GO:0003677">
    <property type="term" value="F:DNA binding"/>
    <property type="evidence" value="ECO:0007669"/>
    <property type="project" value="InterPro"/>
</dbReference>
<evidence type="ECO:0000256" key="9">
    <source>
        <dbReference type="ARBA" id="ARBA00048552"/>
    </source>
</evidence>
<evidence type="ECO:0000256" key="1">
    <source>
        <dbReference type="ARBA" id="ARBA00006835"/>
    </source>
</evidence>
<evidence type="ECO:0000313" key="20">
    <source>
        <dbReference type="Proteomes" id="UP000244773"/>
    </source>
</evidence>
<evidence type="ECO:0000256" key="7">
    <source>
        <dbReference type="ARBA" id="ARBA00022833"/>
    </source>
</evidence>
<keyword evidence="8 11" id="KW-0804">Transcription</keyword>
<dbReference type="GO" id="GO:0006351">
    <property type="term" value="P:DNA-templated transcription"/>
    <property type="evidence" value="ECO:0007669"/>
    <property type="project" value="InterPro"/>
</dbReference>
<dbReference type="InterPro" id="IPR007647">
    <property type="entry name" value="RNA_pol_Rpb2_5"/>
</dbReference>
<evidence type="ECO:0000256" key="4">
    <source>
        <dbReference type="ARBA" id="ARBA00022695"/>
    </source>
</evidence>
<dbReference type="Proteomes" id="UP000244773">
    <property type="component" value="Segment"/>
</dbReference>
<evidence type="ECO:0000256" key="11">
    <source>
        <dbReference type="RuleBase" id="RU363031"/>
    </source>
</evidence>
<dbReference type="Pfam" id="PF00562">
    <property type="entry name" value="RNA_pol_Rpb2_6"/>
    <property type="match status" value="1"/>
</dbReference>
<evidence type="ECO:0000256" key="2">
    <source>
        <dbReference type="ARBA" id="ARBA00022478"/>
    </source>
</evidence>
<evidence type="ECO:0000259" key="13">
    <source>
        <dbReference type="Pfam" id="PF04560"/>
    </source>
</evidence>
<evidence type="ECO:0000256" key="10">
    <source>
        <dbReference type="RuleBase" id="RU000434"/>
    </source>
</evidence>
<feature type="domain" description="DNA-directed RNA polymerase subunit 2 hybrid-binding" evidence="12">
    <location>
        <begin position="704"/>
        <end position="1078"/>
    </location>
</feature>
<evidence type="ECO:0000256" key="6">
    <source>
        <dbReference type="ARBA" id="ARBA00022771"/>
    </source>
</evidence>
<dbReference type="InterPro" id="IPR007646">
    <property type="entry name" value="RNA_pol_Rpb2_4"/>
</dbReference>
<dbReference type="Gene3D" id="3.90.1110.10">
    <property type="entry name" value="RNA polymerase Rpb2, domain 2"/>
    <property type="match status" value="1"/>
</dbReference>
<keyword evidence="20" id="KW-1185">Reference proteome</keyword>
<feature type="domain" description="RNA polymerase Rpb2" evidence="18">
    <location>
        <begin position="660"/>
        <end position="697"/>
    </location>
</feature>
<dbReference type="InterPro" id="IPR007120">
    <property type="entry name" value="DNA-dir_RNAP_su2_dom"/>
</dbReference>
<dbReference type="GO" id="GO:0008270">
    <property type="term" value="F:zinc ion binding"/>
    <property type="evidence" value="ECO:0007669"/>
    <property type="project" value="UniProtKB-KW"/>
</dbReference>
<keyword evidence="2 11" id="KW-0240">DNA-directed RNA polymerase</keyword>
<dbReference type="InterPro" id="IPR007644">
    <property type="entry name" value="RNA_pol_bsu_protrusion"/>
</dbReference>
<dbReference type="GO" id="GO:0032549">
    <property type="term" value="F:ribonucleoside binding"/>
    <property type="evidence" value="ECO:0007669"/>
    <property type="project" value="InterPro"/>
</dbReference>
<feature type="domain" description="RNA polymerase Rpb2" evidence="13">
    <location>
        <begin position="1080"/>
        <end position="1169"/>
    </location>
</feature>
<keyword evidence="5" id="KW-0479">Metal-binding</keyword>
<dbReference type="InterPro" id="IPR014724">
    <property type="entry name" value="RNA_pol_RPB2_OB-fold"/>
</dbReference>
<feature type="domain" description="RNA polymerase Rpb2" evidence="16">
    <location>
        <begin position="467"/>
        <end position="531"/>
    </location>
</feature>
<protein>
    <recommendedName>
        <fullName evidence="11">DNA-directed RNA polymerase subunit beta</fullName>
        <ecNumber evidence="11">2.7.7.6</ecNumber>
    </recommendedName>
</protein>
<feature type="domain" description="RNA polymerase beta subunit protrusion" evidence="15">
    <location>
        <begin position="27"/>
        <end position="415"/>
    </location>
</feature>
<dbReference type="Pfam" id="PF04567">
    <property type="entry name" value="RNA_pol_Rpb2_5"/>
    <property type="match status" value="1"/>
</dbReference>
<name>A0A2P0VP65_9VIRU</name>
<dbReference type="Pfam" id="PF04560">
    <property type="entry name" value="RNA_pol_Rpb2_7"/>
    <property type="match status" value="1"/>
</dbReference>
<dbReference type="InterPro" id="IPR015712">
    <property type="entry name" value="DNA-dir_RNA_pol_su2"/>
</dbReference>
<dbReference type="CDD" id="cd00653">
    <property type="entry name" value="RNA_pol_B_RPB2"/>
    <property type="match status" value="1"/>
</dbReference>
<evidence type="ECO:0000256" key="3">
    <source>
        <dbReference type="ARBA" id="ARBA00022679"/>
    </source>
</evidence>
<reference evidence="19" key="1">
    <citation type="journal article" date="2018" name="Virology">
        <title>A giant virus infecting green algae encodes key fermentation genes.</title>
        <authorList>
            <person name="Schvarcz C.R."/>
            <person name="Steward G.F."/>
        </authorList>
    </citation>
    <scope>NUCLEOTIDE SEQUENCE [LARGE SCALE GENOMIC DNA]</scope>
</reference>
<keyword evidence="4 11" id="KW-0548">Nucleotidyltransferase</keyword>
<accession>A0A2P0VP65</accession>
<dbReference type="Pfam" id="PF04565">
    <property type="entry name" value="RNA_pol_Rpb2_3"/>
    <property type="match status" value="1"/>
</dbReference>
<organism evidence="19">
    <name type="scientific">Tetraselmis virus 1</name>
    <dbReference type="NCBI Taxonomy" id="2060617"/>
    <lineage>
        <taxon>Viruses</taxon>
        <taxon>Varidnaviria</taxon>
        <taxon>Bamfordvirae</taxon>
        <taxon>Nucleocytoviricota</taxon>
        <taxon>Megaviricetes</taxon>
        <taxon>Imitervirales</taxon>
        <taxon>Allomimiviridae</taxon>
        <taxon>Oceanusvirus</taxon>
        <taxon>Oceanusvirus kaneohense</taxon>
    </lineage>
</organism>
<dbReference type="InterPro" id="IPR007641">
    <property type="entry name" value="RNA_pol_Rpb2_7"/>
</dbReference>
<evidence type="ECO:0000259" key="14">
    <source>
        <dbReference type="Pfam" id="PF04561"/>
    </source>
</evidence>
<comment type="similarity">
    <text evidence="1 10">Belongs to the RNA polymerase beta chain family.</text>
</comment>
<dbReference type="Gene3D" id="3.90.1100.10">
    <property type="match status" value="2"/>
</dbReference>
<proteinExistence type="inferred from homology"/>
<comment type="function">
    <text evidence="11">DNA-dependent RNA polymerase catalyzes the transcription of DNA into RNA using the four ribonucleoside triphosphates as substrates.</text>
</comment>
<dbReference type="EMBL" id="KY322437">
    <property type="protein sequence ID" value="AUF82698.1"/>
    <property type="molecule type" value="Genomic_DNA"/>
</dbReference>
<dbReference type="Pfam" id="PF04563">
    <property type="entry name" value="RNA_pol_Rpb2_1"/>
    <property type="match status" value="1"/>
</dbReference>
<dbReference type="Pfam" id="PF04566">
    <property type="entry name" value="RNA_pol_Rpb2_4"/>
    <property type="match status" value="1"/>
</dbReference>
<dbReference type="Gene3D" id="2.40.50.150">
    <property type="match status" value="1"/>
</dbReference>
<dbReference type="PROSITE" id="PS01166">
    <property type="entry name" value="RNA_POL_BETA"/>
    <property type="match status" value="1"/>
</dbReference>
<dbReference type="GO" id="GO:0003899">
    <property type="term" value="F:DNA-directed RNA polymerase activity"/>
    <property type="evidence" value="ECO:0007669"/>
    <property type="project" value="UniProtKB-EC"/>
</dbReference>
<keyword evidence="6" id="KW-0863">Zinc-finger</keyword>
<dbReference type="Pfam" id="PF04561">
    <property type="entry name" value="RNA_pol_Rpb2_2"/>
    <property type="match status" value="1"/>
</dbReference>
<evidence type="ECO:0000256" key="8">
    <source>
        <dbReference type="ARBA" id="ARBA00023163"/>
    </source>
</evidence>
<dbReference type="GO" id="GO:0000428">
    <property type="term" value="C:DNA-directed RNA polymerase complex"/>
    <property type="evidence" value="ECO:0007669"/>
    <property type="project" value="UniProtKB-KW"/>
</dbReference>
<dbReference type="PANTHER" id="PTHR20856">
    <property type="entry name" value="DNA-DIRECTED RNA POLYMERASE I SUBUNIT 2"/>
    <property type="match status" value="1"/>
</dbReference>
<dbReference type="InterPro" id="IPR007642">
    <property type="entry name" value="RNA_pol_Rpb2_2"/>
</dbReference>
<evidence type="ECO:0000259" key="17">
    <source>
        <dbReference type="Pfam" id="PF04566"/>
    </source>
</evidence>
<dbReference type="InterPro" id="IPR037033">
    <property type="entry name" value="DNA-dir_RNAP_su2_hyb_sf"/>
</dbReference>
<feature type="domain" description="RNA polymerase Rpb2" evidence="14">
    <location>
        <begin position="234"/>
        <end position="382"/>
    </location>
</feature>
<dbReference type="InterPro" id="IPR007121">
    <property type="entry name" value="RNA_pol_bsu_CS"/>
</dbReference>
<gene>
    <name evidence="19" type="ORF">TetV_616</name>
</gene>
<keyword evidence="3 11" id="KW-0808">Transferase</keyword>
<dbReference type="InterPro" id="IPR007645">
    <property type="entry name" value="RNA_pol_Rpb2_3"/>
</dbReference>
<evidence type="ECO:0000259" key="16">
    <source>
        <dbReference type="Pfam" id="PF04565"/>
    </source>
</evidence>
<sequence>MKTQQCEKVNRSAWKVIDKHFEDTASLVKHQIDSFETFVSTGIDQVIASYSPIEVSAGPYDSNGPAIRYTIKPSDITVGRCVTHDKYGKATVLLPNDARLRNLTYQSQISVDFNIVANKRLEDGTLLVHTKRMRNVNIGSIPIMVGSRYCTLHDRMFRDMECPYDPTGYFIVNGNEKALVSLDRIGENKTYVFMGSKNSGSDSIVSEVRSVGVDNPGCPKTTSLSMNLKPSPYGNTIRATINSIRTDIPVALIFRALGVQTDREIVEWVIAISVPMGLKRKDVENDIQGSLADGCIAFTEKDALLHLLKYTSINQAASSKWQTTAQQANAVRNLLNDDLFPHAGDNEGKIRYLAYMIAKLLRVKHGVATMDDRDSYVNKRIDTPGALMTALFRQHYSKFVREIRSMLHKEVTNGAWRTTGALLNLLNINNVYKIIRPSIITSGMTYALATGNWGIKNSRSCKQGVAQVLNRMTFNATISHLRRINTRIEKTGKLVQPRKLHTTHWGIVCLSETPEGSSIGLVKNLALTASITVHSPAAPVISIIKPYVNFISSRKQSKGCLVTVNGAIIGTHESPGELVGMLKNLKHRGALSPFISIVWDVLGCEVRINTEAGRCCRPLLIVGDDGIPLILSVKESDIDSMSLAELVMGRNCTGKDTTPGVIEYLDVDEVDNSMIAMTPQDLIGSPSKKWTHLELNPTVALGVVAATIPFCHHNQSPRNTYQCAMAKQAIGVYSTKFRARHDTIAHILDYPQKPIVNTRMAKQLNVDALPSGINVVVAIATHTGFNQEDSVIFNEAAVQRGLFISTFYRTYKEHNSRNHSTGEEEHYYSPATSGNVPSTLKAFNYDKLDKTGFVPENHWVDSKDIIIGKCMPHKHNGVIVTRDCSIPVKNNEQGYIDANCYNDNRFPTTTSDGYSFCKVRLRSARVPTIGDKFSSRHGQKGTIGIVRAAVDMPVTPDGITPDIIINPHAIPSRMTVGQLMESVLGKRCCFTGEYGDATPFQDTDISEIGNILEQHGLHRHGNEIVMSGSTGEMLTGSLFMGVTYYQRLKHMTVDKCHSRSANGPVTALVRQPAEGRARDGGLRCGEMEQGTLLAHGAMHMLKERFVDCSDGFRVFVCNHCGNISTVNPAKDIYLCKPCNNRTAFSEIRIPYAFKLLTQECEAMGISMRYNCDTQKLEV</sequence>